<evidence type="ECO:0000313" key="2">
    <source>
        <dbReference type="Proteomes" id="UP001194273"/>
    </source>
</evidence>
<name>A0ABR9QR43_9ACTN</name>
<accession>A0ABR9QR43</accession>
<organism evidence="1 2">
    <name type="scientific">Thermophilibacter gallinarum</name>
    <dbReference type="NCBI Taxonomy" id="2779357"/>
    <lineage>
        <taxon>Bacteria</taxon>
        <taxon>Bacillati</taxon>
        <taxon>Actinomycetota</taxon>
        <taxon>Coriobacteriia</taxon>
        <taxon>Coriobacteriales</taxon>
        <taxon>Atopobiaceae</taxon>
        <taxon>Thermophilibacter</taxon>
    </lineage>
</organism>
<reference evidence="1 2" key="1">
    <citation type="submission" date="2020-10" db="EMBL/GenBank/DDBJ databases">
        <title>ChiBAC.</title>
        <authorList>
            <person name="Zenner C."/>
            <person name="Hitch T.C.A."/>
            <person name="Clavel T."/>
        </authorList>
    </citation>
    <scope>NUCLEOTIDE SEQUENCE [LARGE SCALE GENOMIC DNA]</scope>
    <source>
        <strain evidence="1 2">DSM 107455</strain>
    </source>
</reference>
<dbReference type="NCBIfam" id="TIGR01484">
    <property type="entry name" value="HAD-SF-IIB"/>
    <property type="match status" value="1"/>
</dbReference>
<proteinExistence type="predicted"/>
<dbReference type="SFLD" id="SFLDG01140">
    <property type="entry name" value="C2.B:_Phosphomannomutase_and_P"/>
    <property type="match status" value="1"/>
</dbReference>
<keyword evidence="2" id="KW-1185">Reference proteome</keyword>
<dbReference type="EMBL" id="JADCJZ010000001">
    <property type="protein sequence ID" value="MBE5023545.1"/>
    <property type="molecule type" value="Genomic_DNA"/>
</dbReference>
<dbReference type="NCBIfam" id="TIGR00099">
    <property type="entry name" value="Cof-subfamily"/>
    <property type="match status" value="1"/>
</dbReference>
<dbReference type="Proteomes" id="UP001194273">
    <property type="component" value="Unassembled WGS sequence"/>
</dbReference>
<dbReference type="SFLD" id="SFLDS00003">
    <property type="entry name" value="Haloacid_Dehalogenase"/>
    <property type="match status" value="1"/>
</dbReference>
<dbReference type="Gene3D" id="3.30.1240.10">
    <property type="match status" value="1"/>
</dbReference>
<dbReference type="InterPro" id="IPR006379">
    <property type="entry name" value="HAD-SF_hydro_IIB"/>
</dbReference>
<dbReference type="Pfam" id="PF08282">
    <property type="entry name" value="Hydrolase_3"/>
    <property type="match status" value="1"/>
</dbReference>
<comment type="caution">
    <text evidence="1">The sequence shown here is derived from an EMBL/GenBank/DDBJ whole genome shotgun (WGS) entry which is preliminary data.</text>
</comment>
<dbReference type="PANTHER" id="PTHR10000:SF8">
    <property type="entry name" value="HAD SUPERFAMILY HYDROLASE-LIKE, TYPE 3"/>
    <property type="match status" value="1"/>
</dbReference>
<dbReference type="RefSeq" id="WP_193528981.1">
    <property type="nucleotide sequence ID" value="NZ_JADCJZ010000001.1"/>
</dbReference>
<dbReference type="InterPro" id="IPR000150">
    <property type="entry name" value="Cof"/>
</dbReference>
<dbReference type="InterPro" id="IPR023214">
    <property type="entry name" value="HAD_sf"/>
</dbReference>
<dbReference type="PANTHER" id="PTHR10000">
    <property type="entry name" value="PHOSPHOSERINE PHOSPHATASE"/>
    <property type="match status" value="1"/>
</dbReference>
<gene>
    <name evidence="1" type="ORF">INF26_01580</name>
</gene>
<dbReference type="SUPFAM" id="SSF56784">
    <property type="entry name" value="HAD-like"/>
    <property type="match status" value="1"/>
</dbReference>
<evidence type="ECO:0000313" key="1">
    <source>
        <dbReference type="EMBL" id="MBE5023545.1"/>
    </source>
</evidence>
<dbReference type="InterPro" id="IPR036412">
    <property type="entry name" value="HAD-like_sf"/>
</dbReference>
<sequence length="276" mass="29083">MLRAVFLDMDDTFVAPDKTVPADNLRMLDLALEKGVQVVPCTGRNLAGLPPELASHPSVRYAVCGGGALVHDLGAGEVVSASVIAADAVRSLYDDLRALPVSFDLFTEAGVFTAEDRWHVLDEMDVTEALRKMVKGLRTRCPGTTDALIDSLGDVCRVNVFYLDDAGKDDVWAVARAHEELTSVSSLPCNVEFTRAGTNKGSGLRRVCELLGVDPADAIAFGDSGNDVAMLEAAGDGVAMGNASPEAVAAADHVTDRCERAGVARYLEPILAALPG</sequence>
<dbReference type="PROSITE" id="PS01229">
    <property type="entry name" value="COF_2"/>
    <property type="match status" value="1"/>
</dbReference>
<dbReference type="Gene3D" id="3.40.50.1000">
    <property type="entry name" value="HAD superfamily/HAD-like"/>
    <property type="match status" value="1"/>
</dbReference>
<protein>
    <submittedName>
        <fullName evidence="1">HAD family phosphatase</fullName>
    </submittedName>
</protein>